<proteinExistence type="predicted"/>
<evidence type="ECO:0000259" key="2">
    <source>
        <dbReference type="Pfam" id="PF01551"/>
    </source>
</evidence>
<evidence type="ECO:0000256" key="1">
    <source>
        <dbReference type="SAM" id="Coils"/>
    </source>
</evidence>
<dbReference type="InterPro" id="IPR016047">
    <property type="entry name" value="M23ase_b-sheet_dom"/>
</dbReference>
<dbReference type="InterPro" id="IPR011055">
    <property type="entry name" value="Dup_hybrid_motif"/>
</dbReference>
<dbReference type="AlphaFoldDB" id="A0A0S4XQN1"/>
<name>A0A0S4XQN1_9BACT</name>
<feature type="domain" description="M23ase beta-sheet core" evidence="2">
    <location>
        <begin position="357"/>
        <end position="445"/>
    </location>
</feature>
<gene>
    <name evidence="3" type="ORF">BN3087_570026</name>
</gene>
<feature type="coiled-coil region" evidence="1">
    <location>
        <begin position="46"/>
        <end position="101"/>
    </location>
</feature>
<evidence type="ECO:0000313" key="3">
    <source>
        <dbReference type="EMBL" id="CUV66054.1"/>
    </source>
</evidence>
<organism evidence="3">
    <name type="scientific">Sulfurovum sp. enrichment culture clone C5</name>
    <dbReference type="NCBI Taxonomy" id="497650"/>
    <lineage>
        <taxon>Bacteria</taxon>
        <taxon>Pseudomonadati</taxon>
        <taxon>Campylobacterota</taxon>
        <taxon>Epsilonproteobacteria</taxon>
        <taxon>Campylobacterales</taxon>
        <taxon>Sulfurovaceae</taxon>
        <taxon>Sulfurovum</taxon>
        <taxon>environmental samples</taxon>
    </lineage>
</organism>
<reference evidence="3" key="1">
    <citation type="submission" date="2015-11" db="EMBL/GenBank/DDBJ databases">
        <authorList>
            <person name="Zhang Y."/>
            <person name="Guo Z."/>
        </authorList>
    </citation>
    <scope>NUCLEOTIDE SEQUENCE</scope>
    <source>
        <strain evidence="3">BN30871</strain>
    </source>
</reference>
<dbReference type="PANTHER" id="PTHR21666">
    <property type="entry name" value="PEPTIDASE-RELATED"/>
    <property type="match status" value="1"/>
</dbReference>
<dbReference type="EMBL" id="FAXN01000059">
    <property type="protein sequence ID" value="CUV66054.1"/>
    <property type="molecule type" value="Genomic_DNA"/>
</dbReference>
<accession>A0A0S4XQN1</accession>
<dbReference type="SUPFAM" id="SSF51261">
    <property type="entry name" value="Duplicated hybrid motif"/>
    <property type="match status" value="1"/>
</dbReference>
<sequence>MIRILLILIFVSFASGTTTNKKQYTKKTGSGTPTTLKKIKQSNLAIKETNKNALAIKNKLANTKQNINKAKNEIKLIDGKLSELSKDYVFTEEEYRQITKEVELYEMALKKVSVELEKKHNALIVLSAEQLSLSVAIKQVGDATKGSVISGEFYEKQKLYNQTKIANLENDILKLDKIKKQRLQNAQNAQNTLSFIKKQRQVFAVQKTNQEKEIIALNKQEEKYKKDLESITKRQDELRSTLVKLNILRANEVAQAQKRAKEQKEAIALEVARKKKLRSEIAKAKEIEKKTGKKVDISKLASSKQSDSFKQINSSYQAIATSSYSGGKTISPIAGASVIKRFGTYEDPVYKIKIFNESITLQAPSNDSPVVSVMDGKVVYAGNSSMLGKVVVIAHAGNLHTVYAGLSKIPSTITVGRAVSKGYTIGKVSRRLIFEATKNSRQIDPLQLIQI</sequence>
<dbReference type="InterPro" id="IPR050570">
    <property type="entry name" value="Cell_wall_metabolism_enzyme"/>
</dbReference>
<dbReference type="CDD" id="cd12797">
    <property type="entry name" value="M23_peptidase"/>
    <property type="match status" value="1"/>
</dbReference>
<dbReference type="GO" id="GO:0004222">
    <property type="term" value="F:metalloendopeptidase activity"/>
    <property type="evidence" value="ECO:0007669"/>
    <property type="project" value="TreeGrafter"/>
</dbReference>
<protein>
    <submittedName>
        <fullName evidence="3">Peptidase, M23/M37 family</fullName>
    </submittedName>
</protein>
<dbReference type="PANTHER" id="PTHR21666:SF270">
    <property type="entry name" value="MUREIN HYDROLASE ACTIVATOR ENVC"/>
    <property type="match status" value="1"/>
</dbReference>
<dbReference type="Gene3D" id="2.70.70.10">
    <property type="entry name" value="Glucose Permease (Domain IIA)"/>
    <property type="match status" value="1"/>
</dbReference>
<dbReference type="Pfam" id="PF01551">
    <property type="entry name" value="Peptidase_M23"/>
    <property type="match status" value="1"/>
</dbReference>
<feature type="coiled-coil region" evidence="1">
    <location>
        <begin position="207"/>
        <end position="234"/>
    </location>
</feature>
<keyword evidence="1" id="KW-0175">Coiled coil</keyword>